<evidence type="ECO:0000313" key="3">
    <source>
        <dbReference type="EMBL" id="KAK8578838.1"/>
    </source>
</evidence>
<protein>
    <recommendedName>
        <fullName evidence="5">Gag-pol polyprotein</fullName>
    </recommendedName>
</protein>
<accession>A0ABR2FD30</accession>
<keyword evidence="4" id="KW-1185">Reference proteome</keyword>
<evidence type="ECO:0000256" key="1">
    <source>
        <dbReference type="SAM" id="Coils"/>
    </source>
</evidence>
<evidence type="ECO:0000313" key="4">
    <source>
        <dbReference type="Proteomes" id="UP001472677"/>
    </source>
</evidence>
<name>A0ABR2FD30_9ROSI</name>
<evidence type="ECO:0008006" key="5">
    <source>
        <dbReference type="Google" id="ProtNLM"/>
    </source>
</evidence>
<sequence>MREGNGDVDTRLMKVELSIADGEGKFREVDSHLKELDGKVDELRKEMLGALNEDTKENKALKDELKMIHGELENMRQDIMLLRKNALTYDGEATSYVPIPTPSRVEVPKLKAYKKKRGSFKPKGNKGCGGGRSKPHKERMSKPTYKELLKGKRRTKEANVEVPKFEKKRLLFIQVKIRGHLVRTLVDTGVMHNFIKEEEAKCLSITNIGEKRWLKIINSQANPIIGTARNAKIKLGE</sequence>
<comment type="caution">
    <text evidence="3">The sequence shown here is derived from an EMBL/GenBank/DDBJ whole genome shotgun (WGS) entry which is preliminary data.</text>
</comment>
<dbReference type="Gene3D" id="2.40.70.10">
    <property type="entry name" value="Acid Proteases"/>
    <property type="match status" value="1"/>
</dbReference>
<dbReference type="Proteomes" id="UP001472677">
    <property type="component" value="Unassembled WGS sequence"/>
</dbReference>
<dbReference type="EMBL" id="JBBPBM010000006">
    <property type="protein sequence ID" value="KAK8578838.1"/>
    <property type="molecule type" value="Genomic_DNA"/>
</dbReference>
<reference evidence="3 4" key="1">
    <citation type="journal article" date="2024" name="G3 (Bethesda)">
        <title>Genome assembly of Hibiscus sabdariffa L. provides insights into metabolisms of medicinal natural products.</title>
        <authorList>
            <person name="Kim T."/>
        </authorList>
    </citation>
    <scope>NUCLEOTIDE SEQUENCE [LARGE SCALE GENOMIC DNA]</scope>
    <source>
        <strain evidence="3">TK-2024</strain>
        <tissue evidence="3">Old leaves</tissue>
    </source>
</reference>
<proteinExistence type="predicted"/>
<evidence type="ECO:0000256" key="2">
    <source>
        <dbReference type="SAM" id="MobiDB-lite"/>
    </source>
</evidence>
<feature type="coiled-coil region" evidence="1">
    <location>
        <begin position="26"/>
        <end position="78"/>
    </location>
</feature>
<feature type="region of interest" description="Disordered" evidence="2">
    <location>
        <begin position="118"/>
        <end position="140"/>
    </location>
</feature>
<dbReference type="InterPro" id="IPR021109">
    <property type="entry name" value="Peptidase_aspartic_dom_sf"/>
</dbReference>
<organism evidence="3 4">
    <name type="scientific">Hibiscus sabdariffa</name>
    <name type="common">roselle</name>
    <dbReference type="NCBI Taxonomy" id="183260"/>
    <lineage>
        <taxon>Eukaryota</taxon>
        <taxon>Viridiplantae</taxon>
        <taxon>Streptophyta</taxon>
        <taxon>Embryophyta</taxon>
        <taxon>Tracheophyta</taxon>
        <taxon>Spermatophyta</taxon>
        <taxon>Magnoliopsida</taxon>
        <taxon>eudicotyledons</taxon>
        <taxon>Gunneridae</taxon>
        <taxon>Pentapetalae</taxon>
        <taxon>rosids</taxon>
        <taxon>malvids</taxon>
        <taxon>Malvales</taxon>
        <taxon>Malvaceae</taxon>
        <taxon>Malvoideae</taxon>
        <taxon>Hibiscus</taxon>
    </lineage>
</organism>
<keyword evidence="1" id="KW-0175">Coiled coil</keyword>
<gene>
    <name evidence="3" type="ORF">V6N12_069182</name>
</gene>